<reference evidence="1 2" key="1">
    <citation type="submission" date="2019-03" db="EMBL/GenBank/DDBJ databases">
        <title>Genomic Encyclopedia of Archaeal and Bacterial Type Strains, Phase II (KMG-II): from individual species to whole genera.</title>
        <authorList>
            <person name="Goeker M."/>
        </authorList>
    </citation>
    <scope>NUCLEOTIDE SEQUENCE [LARGE SCALE GENOMIC DNA]</scope>
    <source>
        <strain evidence="1 2">DSM 15235</strain>
    </source>
</reference>
<dbReference type="EMBL" id="SOQW01000002">
    <property type="protein sequence ID" value="TDX92885.1"/>
    <property type="molecule type" value="Genomic_DNA"/>
</dbReference>
<protein>
    <submittedName>
        <fullName evidence="1">Uncharacterized protein</fullName>
    </submittedName>
</protein>
<proteinExistence type="predicted"/>
<organism evidence="1 2">
    <name type="scientific">Chryseobacterium daecheongense</name>
    <dbReference type="NCBI Taxonomy" id="192389"/>
    <lineage>
        <taxon>Bacteria</taxon>
        <taxon>Pseudomonadati</taxon>
        <taxon>Bacteroidota</taxon>
        <taxon>Flavobacteriia</taxon>
        <taxon>Flavobacteriales</taxon>
        <taxon>Weeksellaceae</taxon>
        <taxon>Chryseobacterium group</taxon>
        <taxon>Chryseobacterium</taxon>
    </lineage>
</organism>
<accession>A0ABY2FWE8</accession>
<gene>
    <name evidence="1" type="ORF">BCF50_1826</name>
</gene>
<name>A0ABY2FWE8_9FLAO</name>
<sequence length="55" mass="6481">MVGPSEDVAELHLVPLDGAVTVYALHRHVLILTYNLQIDRQFYRYPQMRVFYFLA</sequence>
<evidence type="ECO:0000313" key="1">
    <source>
        <dbReference type="EMBL" id="TDX92885.1"/>
    </source>
</evidence>
<dbReference type="Proteomes" id="UP000295709">
    <property type="component" value="Unassembled WGS sequence"/>
</dbReference>
<comment type="caution">
    <text evidence="1">The sequence shown here is derived from an EMBL/GenBank/DDBJ whole genome shotgun (WGS) entry which is preliminary data.</text>
</comment>
<evidence type="ECO:0000313" key="2">
    <source>
        <dbReference type="Proteomes" id="UP000295709"/>
    </source>
</evidence>
<keyword evidence="2" id="KW-1185">Reference proteome</keyword>